<protein>
    <submittedName>
        <fullName evidence="2">STM3941 family protein</fullName>
    </submittedName>
</protein>
<evidence type="ECO:0000256" key="1">
    <source>
        <dbReference type="SAM" id="Phobius"/>
    </source>
</evidence>
<keyword evidence="1" id="KW-1133">Transmembrane helix</keyword>
<feature type="transmembrane region" description="Helical" evidence="1">
    <location>
        <begin position="42"/>
        <end position="68"/>
    </location>
</feature>
<reference evidence="2" key="1">
    <citation type="submission" date="2024-05" db="EMBL/GenBank/DDBJ databases">
        <title>Draft genome assemblies of 36 bacteria isolated from hibernating arctic ground squirrels.</title>
        <authorList>
            <person name="McKee H."/>
            <person name="Mullen L."/>
            <person name="Drown D.M."/>
            <person name="Duddleston K.N."/>
        </authorList>
    </citation>
    <scope>NUCLEOTIDE SEQUENCE</scope>
    <source>
        <strain evidence="2">AN1007</strain>
    </source>
</reference>
<evidence type="ECO:0000313" key="2">
    <source>
        <dbReference type="EMBL" id="XCP93590.1"/>
    </source>
</evidence>
<dbReference type="InterPro" id="IPR048136">
    <property type="entry name" value="STM3941-like"/>
</dbReference>
<keyword evidence="1" id="KW-0812">Transmembrane</keyword>
<proteinExistence type="predicted"/>
<dbReference type="RefSeq" id="WP_342554512.1">
    <property type="nucleotide sequence ID" value="NZ_CP159992.1"/>
</dbReference>
<name>A0AAU8NBZ0_9BACL</name>
<gene>
    <name evidence="2" type="ORF">ABXS70_20600</name>
</gene>
<sequence length="187" mass="21334">MNTSYGQHVEYPSRRRMAWLTAGSALFVSAGFFLMFDRSSEAGASIISSVIGLLSVLFFGICFVYSLVQMIRKEPSFVMNEHGFIDSSSYTAGGKVAWEDVEHIFMYELMGQQMIGVKLQDEKAFLERHNGMKRKLMMANSNMVDATVSIAQNSISLPLDQLYLRMLEHWQHVKDNRAYDLKSTNEY</sequence>
<dbReference type="AlphaFoldDB" id="A0AAU8NBZ0"/>
<dbReference type="EMBL" id="CP159992">
    <property type="protein sequence ID" value="XCP93590.1"/>
    <property type="molecule type" value="Genomic_DNA"/>
</dbReference>
<keyword evidence="1" id="KW-0472">Membrane</keyword>
<feature type="transmembrane region" description="Helical" evidence="1">
    <location>
        <begin position="17"/>
        <end position="36"/>
    </location>
</feature>
<organism evidence="2">
    <name type="scientific">Paenibacillus sp. AN1007</name>
    <dbReference type="NCBI Taxonomy" id="3151385"/>
    <lineage>
        <taxon>Bacteria</taxon>
        <taxon>Bacillati</taxon>
        <taxon>Bacillota</taxon>
        <taxon>Bacilli</taxon>
        <taxon>Bacillales</taxon>
        <taxon>Paenibacillaceae</taxon>
        <taxon>Paenibacillus</taxon>
    </lineage>
</organism>
<dbReference type="NCBIfam" id="NF041635">
    <property type="entry name" value="STM3941_fam"/>
    <property type="match status" value="1"/>
</dbReference>
<accession>A0AAU8NBZ0</accession>